<protein>
    <submittedName>
        <fullName evidence="1">Uncharacterized protein</fullName>
    </submittedName>
</protein>
<dbReference type="Proteomes" id="UP001459277">
    <property type="component" value="Unassembled WGS sequence"/>
</dbReference>
<dbReference type="AlphaFoldDB" id="A0AAW2C8G1"/>
<dbReference type="GO" id="GO:1990756">
    <property type="term" value="F:ubiquitin-like ligase-substrate adaptor activity"/>
    <property type="evidence" value="ECO:0007669"/>
    <property type="project" value="TreeGrafter"/>
</dbReference>
<evidence type="ECO:0000313" key="2">
    <source>
        <dbReference type="Proteomes" id="UP001459277"/>
    </source>
</evidence>
<keyword evidence="2" id="KW-1185">Reference proteome</keyword>
<dbReference type="GO" id="GO:0080008">
    <property type="term" value="C:Cul4-RING E3 ubiquitin ligase complex"/>
    <property type="evidence" value="ECO:0007669"/>
    <property type="project" value="TreeGrafter"/>
</dbReference>
<accession>A0AAW2C8G1</accession>
<name>A0AAW2C8G1_9ROSI</name>
<evidence type="ECO:0000313" key="1">
    <source>
        <dbReference type="EMBL" id="KAK9993404.1"/>
    </source>
</evidence>
<dbReference type="GO" id="GO:0000045">
    <property type="term" value="P:autophagosome assembly"/>
    <property type="evidence" value="ECO:0007669"/>
    <property type="project" value="TreeGrafter"/>
</dbReference>
<reference evidence="1 2" key="1">
    <citation type="submission" date="2024-01" db="EMBL/GenBank/DDBJ databases">
        <title>A telomere-to-telomere, gap-free genome of sweet tea (Lithocarpus litseifolius).</title>
        <authorList>
            <person name="Zhou J."/>
        </authorList>
    </citation>
    <scope>NUCLEOTIDE SEQUENCE [LARGE SCALE GENOMIC DNA]</scope>
    <source>
        <strain evidence="1">Zhou-2022a</strain>
        <tissue evidence="1">Leaf</tissue>
    </source>
</reference>
<gene>
    <name evidence="1" type="ORF">SO802_023107</name>
</gene>
<dbReference type="PANTHER" id="PTHR22874">
    <property type="entry name" value="ACTIVATING MOLECULE IN BECN1-REGULATED AUTOPHAGY PROTEIN 1"/>
    <property type="match status" value="1"/>
</dbReference>
<dbReference type="PANTHER" id="PTHR22874:SF8">
    <property type="entry name" value="TRANSDUCIN FAMILY PROTEIN _ WD-40 REPEAT FAMILY PROTEIN"/>
    <property type="match status" value="1"/>
</dbReference>
<dbReference type="EMBL" id="JAZDWU010000008">
    <property type="protein sequence ID" value="KAK9993404.1"/>
    <property type="molecule type" value="Genomic_DNA"/>
</dbReference>
<dbReference type="InterPro" id="IPR052596">
    <property type="entry name" value="AMBRA1_autophagy"/>
</dbReference>
<comment type="caution">
    <text evidence="1">The sequence shown here is derived from an EMBL/GenBank/DDBJ whole genome shotgun (WGS) entry which is preliminary data.</text>
</comment>
<organism evidence="1 2">
    <name type="scientific">Lithocarpus litseifolius</name>
    <dbReference type="NCBI Taxonomy" id="425828"/>
    <lineage>
        <taxon>Eukaryota</taxon>
        <taxon>Viridiplantae</taxon>
        <taxon>Streptophyta</taxon>
        <taxon>Embryophyta</taxon>
        <taxon>Tracheophyta</taxon>
        <taxon>Spermatophyta</taxon>
        <taxon>Magnoliopsida</taxon>
        <taxon>eudicotyledons</taxon>
        <taxon>Gunneridae</taxon>
        <taxon>Pentapetalae</taxon>
        <taxon>rosids</taxon>
        <taxon>fabids</taxon>
        <taxon>Fagales</taxon>
        <taxon>Fagaceae</taxon>
        <taxon>Lithocarpus</taxon>
    </lineage>
</organism>
<dbReference type="GO" id="GO:0000423">
    <property type="term" value="P:mitophagy"/>
    <property type="evidence" value="ECO:0007669"/>
    <property type="project" value="TreeGrafter"/>
</dbReference>
<proteinExistence type="predicted"/>
<sequence length="298" mass="32698">MRVYEGEVVCLNFEVNVIVKFPYQRIASIAFHAKGDIFAVASGHKMFLWQMLIPVNVLMTAELPLISLPVFFVPSFAIDGLTSMQVKPSASMRFQVDANEVWRHYNSKILLVVNTVICGVPVYIPNSLDLAEIGHHQFLPERDPSGWDLGATFFARWLVGQTQAGVPSVLPLNDDGSSREPSAQYINFSILASHLSAQNMTMLGSISLPGISGRSSLQYHFSNSHFSVSDSVEGAALVNAPSDWVDSQPIISRIQSKITTSLAAVATAELPCAVKLRVWPHDVENPFAPLNAERCCLL</sequence>